<dbReference type="AlphaFoldDB" id="A0A0F5L7E0"/>
<keyword evidence="3" id="KW-0012">Acyltransferase</keyword>
<keyword evidence="4" id="KW-1133">Transmembrane helix</keyword>
<dbReference type="Proteomes" id="UP000033514">
    <property type="component" value="Unassembled WGS sequence"/>
</dbReference>
<evidence type="ECO:0000256" key="2">
    <source>
        <dbReference type="ARBA" id="ARBA00022679"/>
    </source>
</evidence>
<dbReference type="GO" id="GO:0006654">
    <property type="term" value="P:phosphatidic acid biosynthetic process"/>
    <property type="evidence" value="ECO:0007669"/>
    <property type="project" value="TreeGrafter"/>
</dbReference>
<evidence type="ECO:0000256" key="3">
    <source>
        <dbReference type="ARBA" id="ARBA00023315"/>
    </source>
</evidence>
<feature type="transmembrane region" description="Helical" evidence="4">
    <location>
        <begin position="13"/>
        <end position="38"/>
    </location>
</feature>
<dbReference type="PANTHER" id="PTHR10434:SF40">
    <property type="entry name" value="1-ACYL-SN-GLYCEROL-3-PHOSPHATE ACYLTRANSFERASE"/>
    <property type="match status" value="1"/>
</dbReference>
<reference evidence="6 7" key="1">
    <citation type="submission" date="2015-03" db="EMBL/GenBank/DDBJ databases">
        <authorList>
            <person name="Hassan Y.I."/>
            <person name="Lepp D."/>
            <person name="Zhou T."/>
        </authorList>
    </citation>
    <scope>NUCLEOTIDE SEQUENCE [LARGE SCALE GENOMIC DNA]</scope>
    <source>
        <strain evidence="6 7">GH2-10</strain>
    </source>
</reference>
<dbReference type="OrthoDB" id="5290997at2"/>
<dbReference type="PANTHER" id="PTHR10434">
    <property type="entry name" value="1-ACYL-SN-GLYCEROL-3-PHOSPHATE ACYLTRANSFERASE"/>
    <property type="match status" value="1"/>
</dbReference>
<keyword evidence="4" id="KW-0472">Membrane</keyword>
<name>A0A0F5L7E0_9HYPH</name>
<evidence type="ECO:0000313" key="6">
    <source>
        <dbReference type="EMBL" id="KKB78326.1"/>
    </source>
</evidence>
<feature type="domain" description="Phospholipid/glycerol acyltransferase" evidence="5">
    <location>
        <begin position="79"/>
        <end position="193"/>
    </location>
</feature>
<gene>
    <name evidence="6" type="ORF">VW35_11875</name>
</gene>
<dbReference type="SMART" id="SM00563">
    <property type="entry name" value="PlsC"/>
    <property type="match status" value="1"/>
</dbReference>
<organism evidence="6 7">
    <name type="scientific">Devosia soli</name>
    <dbReference type="NCBI Taxonomy" id="361041"/>
    <lineage>
        <taxon>Bacteria</taxon>
        <taxon>Pseudomonadati</taxon>
        <taxon>Pseudomonadota</taxon>
        <taxon>Alphaproteobacteria</taxon>
        <taxon>Hyphomicrobiales</taxon>
        <taxon>Devosiaceae</taxon>
        <taxon>Devosia</taxon>
    </lineage>
</organism>
<comment type="pathway">
    <text evidence="1">Lipid metabolism.</text>
</comment>
<dbReference type="InterPro" id="IPR002123">
    <property type="entry name" value="Plipid/glycerol_acylTrfase"/>
</dbReference>
<dbReference type="RefSeq" id="WP_046143257.1">
    <property type="nucleotide sequence ID" value="NZ_LAJG01000022.1"/>
</dbReference>
<dbReference type="Pfam" id="PF01553">
    <property type="entry name" value="Acyltransferase"/>
    <property type="match status" value="1"/>
</dbReference>
<proteinExistence type="predicted"/>
<keyword evidence="7" id="KW-1185">Reference proteome</keyword>
<sequence length="271" mass="29873">MPVKTVIQAIRTALFYVVFIGQTAVIAIVIGIIGLIAGRTRFTWALARYWCWSNLQFLRFIAGLKTDVSGAENIPPGGCIIASKHQSDWDVFAIFPHTIRPAYIVKKELMNIPFFGWAARSLDCIEIDRRKGAGAIPQMMRQAREALDRGCRIVIFPEGTRKAPLAPADYRQGIVRMYTELNVPVVPVALNSGLFWGRNSLVIWPGLAQAEFLPAIEPGLAPDVFVERMRTAIEVRSTQLSLDAVDSGLARPIDARLAERIAVARATASAS</sequence>
<dbReference type="SUPFAM" id="SSF69593">
    <property type="entry name" value="Glycerol-3-phosphate (1)-acyltransferase"/>
    <property type="match status" value="1"/>
</dbReference>
<evidence type="ECO:0000313" key="7">
    <source>
        <dbReference type="Proteomes" id="UP000033514"/>
    </source>
</evidence>
<keyword evidence="2" id="KW-0808">Transferase</keyword>
<protein>
    <recommendedName>
        <fullName evidence="5">Phospholipid/glycerol acyltransferase domain-containing protein</fullName>
    </recommendedName>
</protein>
<evidence type="ECO:0000256" key="1">
    <source>
        <dbReference type="ARBA" id="ARBA00005189"/>
    </source>
</evidence>
<dbReference type="PATRIC" id="fig|361041.3.peg.1747"/>
<comment type="caution">
    <text evidence="6">The sequence shown here is derived from an EMBL/GenBank/DDBJ whole genome shotgun (WGS) entry which is preliminary data.</text>
</comment>
<evidence type="ECO:0000256" key="4">
    <source>
        <dbReference type="SAM" id="Phobius"/>
    </source>
</evidence>
<accession>A0A0F5L7E0</accession>
<dbReference type="GO" id="GO:0003841">
    <property type="term" value="F:1-acylglycerol-3-phosphate O-acyltransferase activity"/>
    <property type="evidence" value="ECO:0007669"/>
    <property type="project" value="TreeGrafter"/>
</dbReference>
<dbReference type="CDD" id="cd07989">
    <property type="entry name" value="LPLAT_AGPAT-like"/>
    <property type="match status" value="1"/>
</dbReference>
<dbReference type="EMBL" id="LAJG01000022">
    <property type="protein sequence ID" value="KKB78326.1"/>
    <property type="molecule type" value="Genomic_DNA"/>
</dbReference>
<keyword evidence="4" id="KW-0812">Transmembrane</keyword>
<evidence type="ECO:0000259" key="5">
    <source>
        <dbReference type="SMART" id="SM00563"/>
    </source>
</evidence>
<dbReference type="STRING" id="361041.VW35_11875"/>